<evidence type="ECO:0000313" key="1">
    <source>
        <dbReference type="EMBL" id="KAB1063443.1"/>
    </source>
</evidence>
<accession>A0A6N6M5H5</accession>
<organism evidence="1 2">
    <name type="scientific">Salibacter halophilus</name>
    <dbReference type="NCBI Taxonomy" id="1803916"/>
    <lineage>
        <taxon>Bacteria</taxon>
        <taxon>Pseudomonadati</taxon>
        <taxon>Bacteroidota</taxon>
        <taxon>Flavobacteriia</taxon>
        <taxon>Flavobacteriales</taxon>
        <taxon>Salibacteraceae</taxon>
        <taxon>Salibacter</taxon>
    </lineage>
</organism>
<protein>
    <submittedName>
        <fullName evidence="1">Uncharacterized protein</fullName>
    </submittedName>
</protein>
<proteinExistence type="predicted"/>
<sequence length="273" mass="31220">MKSSNSYSSWLFSALIIFIFFTVRAQGQKPDLKLISNQKVEAEGVVVDELGNVFTYGKNLIEQRNTKGKVLQTNSIKGFGNITSFDVSNPLKPQVFFKNQLQLVFLDNRLAKRGDNVALDFLGYSQISASCASYNNGFWIYDMSNYELVRFNEQTNVTNQTPNLLQITGKKLQADQLLETNKRLYIRDQELGIFVFDIYGTYYKHLPLKNCKTIASYANRVFILQDEKITVLDSENNTNSISLPHNNYIDIAVYGDYLFLLGSDQLDIYQVKL</sequence>
<dbReference type="EMBL" id="WACR01000008">
    <property type="protein sequence ID" value="KAB1063443.1"/>
    <property type="molecule type" value="Genomic_DNA"/>
</dbReference>
<dbReference type="RefSeq" id="WP_151168900.1">
    <property type="nucleotide sequence ID" value="NZ_WACR01000008.1"/>
</dbReference>
<dbReference type="OrthoDB" id="1143207at2"/>
<dbReference type="AlphaFoldDB" id="A0A6N6M5H5"/>
<keyword evidence="2" id="KW-1185">Reference proteome</keyword>
<reference evidence="1 2" key="1">
    <citation type="submission" date="2019-09" db="EMBL/GenBank/DDBJ databases">
        <title>Genomes of Cryomorphaceae.</title>
        <authorList>
            <person name="Bowman J.P."/>
        </authorList>
    </citation>
    <scope>NUCLEOTIDE SEQUENCE [LARGE SCALE GENOMIC DNA]</scope>
    <source>
        <strain evidence="1 2">KCTC 52047</strain>
    </source>
</reference>
<evidence type="ECO:0000313" key="2">
    <source>
        <dbReference type="Proteomes" id="UP000435357"/>
    </source>
</evidence>
<name>A0A6N6M5H5_9FLAO</name>
<gene>
    <name evidence="1" type="ORF">F3059_10260</name>
</gene>
<comment type="caution">
    <text evidence="1">The sequence shown here is derived from an EMBL/GenBank/DDBJ whole genome shotgun (WGS) entry which is preliminary data.</text>
</comment>
<dbReference type="Proteomes" id="UP000435357">
    <property type="component" value="Unassembled WGS sequence"/>
</dbReference>